<feature type="compositionally biased region" description="Polar residues" evidence="1">
    <location>
        <begin position="54"/>
        <end position="65"/>
    </location>
</feature>
<name>A0A840G8M6_RHOTE</name>
<feature type="chain" id="PRO_5032507481" description="DUF4148 domain-containing protein" evidence="2">
    <location>
        <begin position="33"/>
        <end position="127"/>
    </location>
</feature>
<organism evidence="3 4">
    <name type="scientific">Rhodocyclus tenuis</name>
    <name type="common">Rhodospirillum tenue</name>
    <dbReference type="NCBI Taxonomy" id="1066"/>
    <lineage>
        <taxon>Bacteria</taxon>
        <taxon>Pseudomonadati</taxon>
        <taxon>Pseudomonadota</taxon>
        <taxon>Betaproteobacteria</taxon>
        <taxon>Rhodocyclales</taxon>
        <taxon>Rhodocyclaceae</taxon>
        <taxon>Rhodocyclus</taxon>
    </lineage>
</organism>
<evidence type="ECO:0000256" key="1">
    <source>
        <dbReference type="SAM" id="MobiDB-lite"/>
    </source>
</evidence>
<evidence type="ECO:0000313" key="3">
    <source>
        <dbReference type="EMBL" id="MBB4247791.1"/>
    </source>
</evidence>
<feature type="region of interest" description="Disordered" evidence="1">
    <location>
        <begin position="32"/>
        <end position="127"/>
    </location>
</feature>
<dbReference type="Proteomes" id="UP000587070">
    <property type="component" value="Unassembled WGS sequence"/>
</dbReference>
<reference evidence="3 4" key="1">
    <citation type="submission" date="2020-08" db="EMBL/GenBank/DDBJ databases">
        <title>Genome sequencing of Purple Non-Sulfur Bacteria from various extreme environments.</title>
        <authorList>
            <person name="Mayer M."/>
        </authorList>
    </citation>
    <scope>NUCLEOTIDE SEQUENCE [LARGE SCALE GENOMIC DNA]</scope>
    <source>
        <strain evidence="3 4">2761</strain>
    </source>
</reference>
<feature type="compositionally biased region" description="Basic and acidic residues" evidence="1">
    <location>
        <begin position="66"/>
        <end position="82"/>
    </location>
</feature>
<protein>
    <recommendedName>
        <fullName evidence="5">DUF4148 domain-containing protein</fullName>
    </recommendedName>
</protein>
<keyword evidence="2" id="KW-0732">Signal</keyword>
<dbReference type="EMBL" id="JACIGE010000007">
    <property type="protein sequence ID" value="MBB4247791.1"/>
    <property type="molecule type" value="Genomic_DNA"/>
</dbReference>
<keyword evidence="4" id="KW-1185">Reference proteome</keyword>
<evidence type="ECO:0000256" key="2">
    <source>
        <dbReference type="SAM" id="SignalP"/>
    </source>
</evidence>
<feature type="signal peptide" evidence="2">
    <location>
        <begin position="1"/>
        <end position="32"/>
    </location>
</feature>
<comment type="caution">
    <text evidence="3">The sequence shown here is derived from an EMBL/GenBank/DDBJ whole genome shotgun (WGS) entry which is preliminary data.</text>
</comment>
<feature type="compositionally biased region" description="Basic and acidic residues" evidence="1">
    <location>
        <begin position="114"/>
        <end position="127"/>
    </location>
</feature>
<accession>A0A840G8M6</accession>
<proteinExistence type="predicted"/>
<gene>
    <name evidence="3" type="ORF">GGD90_002176</name>
</gene>
<evidence type="ECO:0008006" key="5">
    <source>
        <dbReference type="Google" id="ProtNLM"/>
    </source>
</evidence>
<dbReference type="RefSeq" id="WP_228273725.1">
    <property type="nucleotide sequence ID" value="NZ_JACIGE010000007.1"/>
</dbReference>
<sequence length="127" mass="14324">MTASALDELPFRRLLLAAPLLAALCAPLLASAQTSPTPGIDQRQLNQERRIDQGESSGSLTQQEANRLENGQERVQRIENRANADGVVTTGEQARLQKAENVQSRRIHRQKHDRQHDFNHNGRIDRR</sequence>
<dbReference type="AlphaFoldDB" id="A0A840G8M6"/>
<evidence type="ECO:0000313" key="4">
    <source>
        <dbReference type="Proteomes" id="UP000587070"/>
    </source>
</evidence>